<sequence length="872" mass="97183">MDVSAVNGQAPEDAESSGAHRDMASDVGSAFLPAAASTGEQAHEAELERVRAEQRRHAERSEMRRRLMSSSDLLSARLEQVLLELHETKQRMEEAQRTTAGLRRVLYLRRMSFQRRLVRRLLPERLRLWWDERHLSGLERIIRESGLFDAAWYRQAYPEAAASGLDPIRDYLQFGAAKGRWPRPDFDPDRYASERPILAFLGLDPFVHSILSGAKPETGQRANDPLPLDTDAVLMARAQARGPLLEGSEPDGWFNGGWYGGRVLAEDERFAPRLVTPEDQLASDMRFQVATSELTQRYGIRPPAQTIEILRKAAPVGLIRSACAKTEPHRDARCSQAMPRYAIVTVRSGSAQHFRSCAASVKALMDRDYEAVGVRRITWIVFGGVADLNSESVLDLFPADMSAFVVELERTSSHGAGGSLKEALIKAGAEWHFSLEEADEIEAHATAVLDFYSAHFPRCRSILASPVDIAGDGEVLRRNRNASPDLLFESGLAPGQFVAVRCDLPLNREGEADARAIDYEALLRVALDEPVLVIPEYLHRHRWLPASDCKAAAANSSLSTARAMRGFLNLFAQQLAGQSDDRGAPQPGPLTAGLCIIRTQGSRLHLLAETVASVLDQTVSTRPCVVVHGGDDVEAQVRAWLASQQLDALVIGAPDRERRRGYPLNVGLDYVRANASAYDFAFFLDDDDIIYPLYAERLAALLSLTGCDVGVALANSRVPWKPPQPGHQQLPVSALVAGNFIPIHCYAMRTAFLTANPLRFQEDIDYLEDWDFLVSLLDAGARFFLLPEVLCEYRIIGDGNQNEKRNRDHFEQCERMVLEKGLLAARRLGMKRFVRDLAAFDFEERAALSPAEVERLVEVRTIFEIQMTENRR</sequence>
<evidence type="ECO:0008006" key="4">
    <source>
        <dbReference type="Google" id="ProtNLM"/>
    </source>
</evidence>
<gene>
    <name evidence="2" type="ORF">CYD53_11921</name>
</gene>
<dbReference type="RefSeq" id="WP_103720612.1">
    <property type="nucleotide sequence ID" value="NZ_PQFZ01000019.1"/>
</dbReference>
<dbReference type="Gene3D" id="3.90.550.10">
    <property type="entry name" value="Spore Coat Polysaccharide Biosynthesis Protein SpsA, Chain A"/>
    <property type="match status" value="1"/>
</dbReference>
<dbReference type="OrthoDB" id="9816424at2"/>
<accession>A0A2S4LY21</accession>
<dbReference type="AlphaFoldDB" id="A0A2S4LY21"/>
<dbReference type="InterPro" id="IPR029044">
    <property type="entry name" value="Nucleotide-diphossugar_trans"/>
</dbReference>
<dbReference type="Proteomes" id="UP000236919">
    <property type="component" value="Unassembled WGS sequence"/>
</dbReference>
<protein>
    <recommendedName>
        <fullName evidence="4">Glycosyl transferase family 2</fullName>
    </recommendedName>
</protein>
<dbReference type="SUPFAM" id="SSF53448">
    <property type="entry name" value="Nucleotide-diphospho-sugar transferases"/>
    <property type="match status" value="1"/>
</dbReference>
<keyword evidence="3" id="KW-1185">Reference proteome</keyword>
<evidence type="ECO:0000313" key="3">
    <source>
        <dbReference type="Proteomes" id="UP000236919"/>
    </source>
</evidence>
<dbReference type="EMBL" id="PQFZ01000019">
    <property type="protein sequence ID" value="POR47337.1"/>
    <property type="molecule type" value="Genomic_DNA"/>
</dbReference>
<organism evidence="2 3">
    <name type="scientific">Bosea psychrotolerans</name>
    <dbReference type="NCBI Taxonomy" id="1871628"/>
    <lineage>
        <taxon>Bacteria</taxon>
        <taxon>Pseudomonadati</taxon>
        <taxon>Pseudomonadota</taxon>
        <taxon>Alphaproteobacteria</taxon>
        <taxon>Hyphomicrobiales</taxon>
        <taxon>Boseaceae</taxon>
        <taxon>Bosea</taxon>
    </lineage>
</organism>
<proteinExistence type="predicted"/>
<evidence type="ECO:0000256" key="1">
    <source>
        <dbReference type="SAM" id="MobiDB-lite"/>
    </source>
</evidence>
<feature type="region of interest" description="Disordered" evidence="1">
    <location>
        <begin position="1"/>
        <end position="46"/>
    </location>
</feature>
<evidence type="ECO:0000313" key="2">
    <source>
        <dbReference type="EMBL" id="POR47337.1"/>
    </source>
</evidence>
<comment type="caution">
    <text evidence="2">The sequence shown here is derived from an EMBL/GenBank/DDBJ whole genome shotgun (WGS) entry which is preliminary data.</text>
</comment>
<reference evidence="2 3" key="1">
    <citation type="submission" date="2018-01" db="EMBL/GenBank/DDBJ databases">
        <title>Genomic Encyclopedia of Type Strains, Phase III (KMG-III): the genomes of soil and plant-associated and newly described type strains.</title>
        <authorList>
            <person name="Whitman W."/>
        </authorList>
    </citation>
    <scope>NUCLEOTIDE SEQUENCE [LARGE SCALE GENOMIC DNA]</scope>
    <source>
        <strain evidence="2 3">1131</strain>
    </source>
</reference>
<name>A0A2S4LY21_9HYPH</name>